<gene>
    <name evidence="1" type="ORF">NIES593_07400</name>
</gene>
<sequence length="186" mass="20961">MTAIDKNASQSHADPLQKRIVSFLREHSEIETILAVVLGLLVTRRFQLRGVKAVLINLLIINLIGQLLELLKQSDSESSQRVREEKEKTALQTVGSFGQYTILHAVPGRIRLRVPQLAKDRAFAQRLEELLANDEDVLDVRINRDAASVAIKYQTGELSEIELGWRLMNILSRAESEERSVETAAH</sequence>
<dbReference type="STRING" id="1921803.NIES593_07400"/>
<name>A0A1U7HLM5_9CYAN</name>
<reference evidence="1 2" key="1">
    <citation type="submission" date="2016-11" db="EMBL/GenBank/DDBJ databases">
        <title>Draft Genome Sequences of Nine Cyanobacterial Strains from Diverse Habitats.</title>
        <authorList>
            <person name="Zhu T."/>
            <person name="Hou S."/>
            <person name="Lu X."/>
            <person name="Hess W.R."/>
        </authorList>
    </citation>
    <scope>NUCLEOTIDE SEQUENCE [LARGE SCALE GENOMIC DNA]</scope>
    <source>
        <strain evidence="1 2">NIES-593</strain>
    </source>
</reference>
<dbReference type="OrthoDB" id="479859at2"/>
<dbReference type="Pfam" id="PF19991">
    <property type="entry name" value="HMA_2"/>
    <property type="match status" value="1"/>
</dbReference>
<dbReference type="EMBL" id="MRCB01000006">
    <property type="protein sequence ID" value="OKH24493.1"/>
    <property type="molecule type" value="Genomic_DNA"/>
</dbReference>
<proteinExistence type="predicted"/>
<dbReference type="Proteomes" id="UP000186868">
    <property type="component" value="Unassembled WGS sequence"/>
</dbReference>
<accession>A0A1U7HLM5</accession>
<comment type="caution">
    <text evidence="1">The sequence shown here is derived from an EMBL/GenBank/DDBJ whole genome shotgun (WGS) entry which is preliminary data.</text>
</comment>
<evidence type="ECO:0000313" key="2">
    <source>
        <dbReference type="Proteomes" id="UP000186868"/>
    </source>
</evidence>
<organism evidence="1 2">
    <name type="scientific">Hydrococcus rivularis NIES-593</name>
    <dbReference type="NCBI Taxonomy" id="1921803"/>
    <lineage>
        <taxon>Bacteria</taxon>
        <taxon>Bacillati</taxon>
        <taxon>Cyanobacteriota</taxon>
        <taxon>Cyanophyceae</taxon>
        <taxon>Pleurocapsales</taxon>
        <taxon>Hydrococcaceae</taxon>
        <taxon>Hydrococcus</taxon>
    </lineage>
</organism>
<evidence type="ECO:0008006" key="3">
    <source>
        <dbReference type="Google" id="ProtNLM"/>
    </source>
</evidence>
<keyword evidence="2" id="KW-1185">Reference proteome</keyword>
<dbReference type="AlphaFoldDB" id="A0A1U7HLM5"/>
<evidence type="ECO:0000313" key="1">
    <source>
        <dbReference type="EMBL" id="OKH24493.1"/>
    </source>
</evidence>
<protein>
    <recommendedName>
        <fullName evidence="3">Metal ABC transporter ATPase</fullName>
    </recommendedName>
</protein>
<dbReference type="RefSeq" id="WP_073598974.1">
    <property type="nucleotide sequence ID" value="NZ_MRCB01000006.1"/>
</dbReference>